<dbReference type="AlphaFoldDB" id="A0A9D6V2B5"/>
<feature type="active site" description="Charge relay system" evidence="9">
    <location>
        <position position="157"/>
    </location>
</feature>
<evidence type="ECO:0000256" key="7">
    <source>
        <dbReference type="ARBA" id="ARBA00022801"/>
    </source>
</evidence>
<dbReference type="CDD" id="cd06779">
    <property type="entry name" value="cpPDZ_Deg_HtrA-like"/>
    <property type="match status" value="1"/>
</dbReference>
<organism evidence="13 14">
    <name type="scientific">Desulfomonile tiedjei</name>
    <dbReference type="NCBI Taxonomy" id="2358"/>
    <lineage>
        <taxon>Bacteria</taxon>
        <taxon>Pseudomonadati</taxon>
        <taxon>Thermodesulfobacteriota</taxon>
        <taxon>Desulfomonilia</taxon>
        <taxon>Desulfomonilales</taxon>
        <taxon>Desulfomonilaceae</taxon>
        <taxon>Desulfomonile</taxon>
    </lineage>
</organism>
<dbReference type="Pfam" id="PF13180">
    <property type="entry name" value="PDZ_2"/>
    <property type="match status" value="1"/>
</dbReference>
<evidence type="ECO:0000256" key="11">
    <source>
        <dbReference type="SAM" id="SignalP"/>
    </source>
</evidence>
<dbReference type="SUPFAM" id="SSF50494">
    <property type="entry name" value="Trypsin-like serine proteases"/>
    <property type="match status" value="1"/>
</dbReference>
<evidence type="ECO:0000256" key="5">
    <source>
        <dbReference type="ARBA" id="ARBA00022737"/>
    </source>
</evidence>
<dbReference type="GO" id="GO:0006508">
    <property type="term" value="P:proteolysis"/>
    <property type="evidence" value="ECO:0007669"/>
    <property type="project" value="UniProtKB-KW"/>
</dbReference>
<dbReference type="Proteomes" id="UP000807825">
    <property type="component" value="Unassembled WGS sequence"/>
</dbReference>
<dbReference type="SMART" id="SM00228">
    <property type="entry name" value="PDZ"/>
    <property type="match status" value="2"/>
</dbReference>
<evidence type="ECO:0000259" key="12">
    <source>
        <dbReference type="PROSITE" id="PS50106"/>
    </source>
</evidence>
<dbReference type="PANTHER" id="PTHR22939">
    <property type="entry name" value="SERINE PROTEASE FAMILY S1C HTRA-RELATED"/>
    <property type="match status" value="1"/>
</dbReference>
<dbReference type="InterPro" id="IPR011782">
    <property type="entry name" value="Pept_S1C_Do"/>
</dbReference>
<keyword evidence="5" id="KW-0677">Repeat</keyword>
<dbReference type="InterPro" id="IPR041489">
    <property type="entry name" value="PDZ_6"/>
</dbReference>
<keyword evidence="7" id="KW-0378">Hydrolase</keyword>
<evidence type="ECO:0000256" key="2">
    <source>
        <dbReference type="ARBA" id="ARBA00010541"/>
    </source>
</evidence>
<dbReference type="FunFam" id="2.40.10.10:FF:000001">
    <property type="entry name" value="Periplasmic serine protease DegS"/>
    <property type="match status" value="1"/>
</dbReference>
<feature type="binding site" evidence="10">
    <location>
        <position position="127"/>
    </location>
    <ligand>
        <name>substrate</name>
    </ligand>
</feature>
<dbReference type="CDD" id="cd10839">
    <property type="entry name" value="cpPDZ1_DegP-like"/>
    <property type="match status" value="1"/>
</dbReference>
<evidence type="ECO:0000256" key="6">
    <source>
        <dbReference type="ARBA" id="ARBA00022764"/>
    </source>
</evidence>
<keyword evidence="6" id="KW-0574">Periplasm</keyword>
<feature type="domain" description="PDZ" evidence="12">
    <location>
        <begin position="275"/>
        <end position="366"/>
    </location>
</feature>
<comment type="similarity">
    <text evidence="2">Belongs to the peptidase S1C family.</text>
</comment>
<proteinExistence type="inferred from homology"/>
<dbReference type="GO" id="GO:0004252">
    <property type="term" value="F:serine-type endopeptidase activity"/>
    <property type="evidence" value="ECO:0007669"/>
    <property type="project" value="InterPro"/>
</dbReference>
<dbReference type="Pfam" id="PF17820">
    <property type="entry name" value="PDZ_6"/>
    <property type="match status" value="1"/>
</dbReference>
<dbReference type="PRINTS" id="PR00834">
    <property type="entry name" value="PROTEASES2C"/>
</dbReference>
<feature type="binding site" evidence="10">
    <location>
        <begin position="229"/>
        <end position="231"/>
    </location>
    <ligand>
        <name>substrate</name>
    </ligand>
</feature>
<evidence type="ECO:0000256" key="10">
    <source>
        <dbReference type="PIRSR" id="PIRSR611782-2"/>
    </source>
</evidence>
<keyword evidence="3" id="KW-0645">Protease</keyword>
<dbReference type="PANTHER" id="PTHR22939:SF129">
    <property type="entry name" value="SERINE PROTEASE HTRA2, MITOCHONDRIAL"/>
    <property type="match status" value="1"/>
</dbReference>
<gene>
    <name evidence="13" type="ORF">HY912_00785</name>
</gene>
<dbReference type="InterPro" id="IPR001940">
    <property type="entry name" value="Peptidase_S1C"/>
</dbReference>
<dbReference type="GO" id="GO:0042597">
    <property type="term" value="C:periplasmic space"/>
    <property type="evidence" value="ECO:0007669"/>
    <property type="project" value="UniProtKB-SubCell"/>
</dbReference>
<evidence type="ECO:0000256" key="3">
    <source>
        <dbReference type="ARBA" id="ARBA00022670"/>
    </source>
</evidence>
<feature type="signal peptide" evidence="11">
    <location>
        <begin position="1"/>
        <end position="32"/>
    </location>
</feature>
<evidence type="ECO:0000313" key="14">
    <source>
        <dbReference type="Proteomes" id="UP000807825"/>
    </source>
</evidence>
<evidence type="ECO:0000256" key="8">
    <source>
        <dbReference type="ARBA" id="ARBA00022825"/>
    </source>
</evidence>
<dbReference type="InterPro" id="IPR009003">
    <property type="entry name" value="Peptidase_S1_PA"/>
</dbReference>
<feature type="chain" id="PRO_5039248092" evidence="11">
    <location>
        <begin position="33"/>
        <end position="488"/>
    </location>
</feature>
<comment type="subcellular location">
    <subcellularLocation>
        <location evidence="1">Periplasm</location>
    </subcellularLocation>
</comment>
<dbReference type="Pfam" id="PF13365">
    <property type="entry name" value="Trypsin_2"/>
    <property type="match status" value="1"/>
</dbReference>
<dbReference type="InterPro" id="IPR001478">
    <property type="entry name" value="PDZ"/>
</dbReference>
<evidence type="ECO:0000313" key="13">
    <source>
        <dbReference type="EMBL" id="MBI5248002.1"/>
    </source>
</evidence>
<dbReference type="PROSITE" id="PS50106">
    <property type="entry name" value="PDZ"/>
    <property type="match status" value="2"/>
</dbReference>
<dbReference type="EMBL" id="JACRDE010000026">
    <property type="protein sequence ID" value="MBI5248002.1"/>
    <property type="molecule type" value="Genomic_DNA"/>
</dbReference>
<evidence type="ECO:0000256" key="1">
    <source>
        <dbReference type="ARBA" id="ARBA00004418"/>
    </source>
</evidence>
<dbReference type="NCBIfam" id="TIGR02037">
    <property type="entry name" value="degP_htrA_DO"/>
    <property type="match status" value="1"/>
</dbReference>
<evidence type="ECO:0000256" key="4">
    <source>
        <dbReference type="ARBA" id="ARBA00022729"/>
    </source>
</evidence>
<accession>A0A9D6V2B5</accession>
<evidence type="ECO:0000256" key="9">
    <source>
        <dbReference type="PIRSR" id="PIRSR611782-1"/>
    </source>
</evidence>
<sequence length="488" mass="50898">MAKVRSRAFLIPVAIVLAASLVAIVAPSTVKAQAPAVLKQLDEALVHVAEKVTPAVVNISSSKKESTALSGDLEPFFKNHPFREFFGDELFKKFKKGPNKPDPGLRQQGMGSGVIVSPEGLILTNSHVVKDADEITVNLSDKRSFKAKVIGTDPESDVAVIKIDAKGLPTAILGDSSKLRVGELVMAIGNPFGLNRTVTSGIVSATGRSNVGIIDYEDFIQTDAAINPGNSGGPLVNINGEVVGINTAIASRSGGYQGIGFAIPATAAKLIMEDLVKDGKVRRGLLGVNIQNLDESLAKSFGRTDTNGALVSQVVEGSPAEKAGIKAGDIIVKFNGQDVSGAAELKNLVGREKPGTAAKLSIVRENKPMEFSITIAERTTKALGSAAPSAPAETSDELGVEIEKVPVAAAEQMGLKEGEGVQIKDLQPDGTGSRMGLRAGDVILEVDGKSVTGAAEFNKAVKEAKANKIIRLKIQRGTSKVFLGSPLG</sequence>
<feature type="domain" description="PDZ" evidence="12">
    <location>
        <begin position="399"/>
        <end position="478"/>
    </location>
</feature>
<dbReference type="Gene3D" id="2.40.10.120">
    <property type="match status" value="1"/>
</dbReference>
<comment type="caution">
    <text evidence="13">The sequence shown here is derived from an EMBL/GenBank/DDBJ whole genome shotgun (WGS) entry which is preliminary data.</text>
</comment>
<feature type="active site" description="Charge relay system" evidence="9">
    <location>
        <position position="127"/>
    </location>
</feature>
<dbReference type="InterPro" id="IPR036034">
    <property type="entry name" value="PDZ_sf"/>
</dbReference>
<feature type="binding site" evidence="10">
    <location>
        <position position="157"/>
    </location>
    <ligand>
        <name>substrate</name>
    </ligand>
</feature>
<dbReference type="SUPFAM" id="SSF50156">
    <property type="entry name" value="PDZ domain-like"/>
    <property type="match status" value="2"/>
</dbReference>
<keyword evidence="4 11" id="KW-0732">Signal</keyword>
<protein>
    <submittedName>
        <fullName evidence="13">DegQ family serine endoprotease</fullName>
    </submittedName>
</protein>
<feature type="active site" description="Charge relay system" evidence="9">
    <location>
        <position position="231"/>
    </location>
</feature>
<keyword evidence="8" id="KW-0720">Serine protease</keyword>
<name>A0A9D6V2B5_9BACT</name>
<dbReference type="Gene3D" id="2.30.42.10">
    <property type="match status" value="2"/>
</dbReference>
<reference evidence="13" key="1">
    <citation type="submission" date="2020-07" db="EMBL/GenBank/DDBJ databases">
        <title>Huge and variable diversity of episymbiotic CPR bacteria and DPANN archaea in groundwater ecosystems.</title>
        <authorList>
            <person name="He C.Y."/>
            <person name="Keren R."/>
            <person name="Whittaker M."/>
            <person name="Farag I.F."/>
            <person name="Doudna J."/>
            <person name="Cate J.H.D."/>
            <person name="Banfield J.F."/>
        </authorList>
    </citation>
    <scope>NUCLEOTIDE SEQUENCE</scope>
    <source>
        <strain evidence="13">NC_groundwater_1664_Pr3_B-0.1um_52_9</strain>
    </source>
</reference>